<evidence type="ECO:0000259" key="7">
    <source>
        <dbReference type="PROSITE" id="PS50206"/>
    </source>
</evidence>
<dbReference type="EC" id="2.7.11.1" evidence="2"/>
<dbReference type="InterPro" id="IPR035969">
    <property type="entry name" value="Rab-GAP_TBC_sf"/>
</dbReference>
<dbReference type="GO" id="GO:0005524">
    <property type="term" value="F:ATP binding"/>
    <property type="evidence" value="ECO:0007669"/>
    <property type="project" value="UniProtKB-KW"/>
</dbReference>
<proteinExistence type="inferred from homology"/>
<dbReference type="SUPFAM" id="SSF47923">
    <property type="entry name" value="Ypt/Rab-GAP domain of gyp1p"/>
    <property type="match status" value="2"/>
</dbReference>
<dbReference type="Proteomes" id="UP001195483">
    <property type="component" value="Unassembled WGS sequence"/>
</dbReference>
<sequence>MTKLGKAQFGVSTFFASSHPNDKCGANGLPLTPNSIKILGRFQYLTTLGHPSICKYLDIVRGKHERIIVVSEYYTKNLAQELNTGTFSDESRVMTLAFDILQGLVYLNSKGLTHRNLKPENILFDPEGKVKLSEYGMYYMTDYGADVAFPIGSFHYMAPEVVCSGPSQVDENTLQLSQPSSSPKVDIWSLGCILLEIFAGEKLGSGLSIHQMLHQTINFVQYDINPFDTIVTNLNCEAKLKNLSKVMLDFLRQCLIVSPTERPCPEVLLRHQAFVQHRLSSIPYRNGYQLFTSELRCQDLELPSVIEDSSDQMIGPDDHMSERSMEEVYYLWRLAGGDLDAALRKAELIKTKPPVTLLPRLTLDDGEVFGQVRDSAELLNNTVIVLSQEQLRNRLADIDETAYYPLLEDENIENEGLPTSPSNVDLSETASLPLVIKEKDVEYQFHRVILYERLLTAYPYKRAYIWKEARVDIPPLYRNLVWAALLEVEGDIQALYDSIDKETPIGTDRQIEVDIPRCHQYHELLSSPTAHSKFKRILKAWVMSHTEYVYWQGLDSLCAPFLALNFNNEALAYACLRAFIPKYLHKFFLRDNSPVIQEYLVVFSHLIAFHDPELSNHLNDIGFIPDLYAIPWFLTMYAHVFPLHKIFHLWDTLLLGNSSFPLFIGVSILRQLKDRLLSYGFNECILLFSDMPEINIQKCVQESIHIFCNTPKSATYRQHARPPKTQKKSENLPTISYYTKDYNEQPQNDLSMEPIPIEELKMEKCSRISAEDLIDLGELVGQANTRSPTKKRANSKPMIIVIDIRGPDEYKRGTIPGSINIPFSSAFTPEGQLVPCPAVQTLNSHKAQVKVIVGSRGRNAMNFASELVRLGYAKVCVLHKGIDVLRPTGILTIPPADI</sequence>
<dbReference type="FunFam" id="3.40.250.10:FF:000018">
    <property type="entry name" value="TBC domain-containing protein kinase-like protein"/>
    <property type="match status" value="1"/>
</dbReference>
<name>A0AAE0W8U1_9BIVA</name>
<protein>
    <recommendedName>
        <fullName evidence="2">non-specific serine/threonine protein kinase</fullName>
        <ecNumber evidence="2">2.7.11.1</ecNumber>
    </recommendedName>
</protein>
<dbReference type="AlphaFoldDB" id="A0AAE0W8U1"/>
<evidence type="ECO:0000313" key="9">
    <source>
        <dbReference type="Proteomes" id="UP001195483"/>
    </source>
</evidence>
<dbReference type="Gene3D" id="1.10.510.10">
    <property type="entry name" value="Transferase(Phosphotransferase) domain 1"/>
    <property type="match status" value="1"/>
</dbReference>
<dbReference type="InterPro" id="IPR000195">
    <property type="entry name" value="Rab-GAP-TBC_dom"/>
</dbReference>
<dbReference type="InterPro" id="IPR001763">
    <property type="entry name" value="Rhodanese-like_dom"/>
</dbReference>
<dbReference type="PROSITE" id="PS50086">
    <property type="entry name" value="TBC_RABGAP"/>
    <property type="match status" value="1"/>
</dbReference>
<dbReference type="PROSITE" id="PS50011">
    <property type="entry name" value="PROTEIN_KINASE_DOM"/>
    <property type="match status" value="1"/>
</dbReference>
<keyword evidence="3" id="KW-0547">Nucleotide-binding</keyword>
<feature type="domain" description="Rab-GAP TBC" evidence="6">
    <location>
        <begin position="472"/>
        <end position="657"/>
    </location>
</feature>
<evidence type="ECO:0000256" key="3">
    <source>
        <dbReference type="ARBA" id="ARBA00022741"/>
    </source>
</evidence>
<evidence type="ECO:0000256" key="4">
    <source>
        <dbReference type="ARBA" id="ARBA00022840"/>
    </source>
</evidence>
<dbReference type="Pfam" id="PF00581">
    <property type="entry name" value="Rhodanese"/>
    <property type="match status" value="1"/>
</dbReference>
<reference evidence="8" key="2">
    <citation type="journal article" date="2021" name="Genome Biol. Evol.">
        <title>Developing a high-quality reference genome for a parasitic bivalve with doubly uniparental inheritance (Bivalvia: Unionida).</title>
        <authorList>
            <person name="Smith C.H."/>
        </authorList>
    </citation>
    <scope>NUCLEOTIDE SEQUENCE</scope>
    <source>
        <strain evidence="8">CHS0354</strain>
        <tissue evidence="8">Mantle</tissue>
    </source>
</reference>
<reference evidence="8" key="3">
    <citation type="submission" date="2023-05" db="EMBL/GenBank/DDBJ databases">
        <authorList>
            <person name="Smith C.H."/>
        </authorList>
    </citation>
    <scope>NUCLEOTIDE SEQUENCE</scope>
    <source>
        <strain evidence="8">CHS0354</strain>
        <tissue evidence="8">Mantle</tissue>
    </source>
</reference>
<evidence type="ECO:0000256" key="2">
    <source>
        <dbReference type="ARBA" id="ARBA00012513"/>
    </source>
</evidence>
<dbReference type="InterPro" id="IPR036873">
    <property type="entry name" value="Rhodanese-like_dom_sf"/>
</dbReference>
<dbReference type="InterPro" id="IPR051931">
    <property type="entry name" value="PAK3-like"/>
</dbReference>
<evidence type="ECO:0000313" key="8">
    <source>
        <dbReference type="EMBL" id="KAK3606343.1"/>
    </source>
</evidence>
<reference evidence="8" key="1">
    <citation type="journal article" date="2021" name="Genome Biol. Evol.">
        <title>A High-Quality Reference Genome for a Parasitic Bivalve with Doubly Uniparental Inheritance (Bivalvia: Unionida).</title>
        <authorList>
            <person name="Smith C.H."/>
        </authorList>
    </citation>
    <scope>NUCLEOTIDE SEQUENCE</scope>
    <source>
        <strain evidence="8">CHS0354</strain>
    </source>
</reference>
<dbReference type="FunFam" id="1.10.8.270:FF:000012">
    <property type="entry name" value="TBC domain-containing protein kinase-like protein-like"/>
    <property type="match status" value="1"/>
</dbReference>
<evidence type="ECO:0000256" key="1">
    <source>
        <dbReference type="ARBA" id="ARBA00008874"/>
    </source>
</evidence>
<accession>A0AAE0W8U1</accession>
<dbReference type="PROSITE" id="PS50206">
    <property type="entry name" value="RHODANESE_3"/>
    <property type="match status" value="1"/>
</dbReference>
<dbReference type="PANTHER" id="PTHR45832:SF22">
    <property type="entry name" value="SERINE_THREONINE-PROTEIN KINASE SAMKA-RELATED"/>
    <property type="match status" value="1"/>
</dbReference>
<evidence type="ECO:0000259" key="5">
    <source>
        <dbReference type="PROSITE" id="PS50011"/>
    </source>
</evidence>
<organism evidence="8 9">
    <name type="scientific">Potamilus streckersoni</name>
    <dbReference type="NCBI Taxonomy" id="2493646"/>
    <lineage>
        <taxon>Eukaryota</taxon>
        <taxon>Metazoa</taxon>
        <taxon>Spiralia</taxon>
        <taxon>Lophotrochozoa</taxon>
        <taxon>Mollusca</taxon>
        <taxon>Bivalvia</taxon>
        <taxon>Autobranchia</taxon>
        <taxon>Heteroconchia</taxon>
        <taxon>Palaeoheterodonta</taxon>
        <taxon>Unionida</taxon>
        <taxon>Unionoidea</taxon>
        <taxon>Unionidae</taxon>
        <taxon>Ambleminae</taxon>
        <taxon>Lampsilini</taxon>
        <taxon>Potamilus</taxon>
    </lineage>
</organism>
<evidence type="ECO:0000259" key="6">
    <source>
        <dbReference type="PROSITE" id="PS50086"/>
    </source>
</evidence>
<dbReference type="PANTHER" id="PTHR45832">
    <property type="entry name" value="SERINE/THREONINE-PROTEIN KINASE SAMKA-RELATED-RELATED"/>
    <property type="match status" value="1"/>
</dbReference>
<feature type="domain" description="Rhodanese" evidence="7">
    <location>
        <begin position="795"/>
        <end position="894"/>
    </location>
</feature>
<dbReference type="Gene3D" id="1.10.8.270">
    <property type="entry name" value="putative rabgap domain of human tbc1 domain family member 14 like domains"/>
    <property type="match status" value="1"/>
</dbReference>
<dbReference type="SUPFAM" id="SSF52821">
    <property type="entry name" value="Rhodanese/Cell cycle control phosphatase"/>
    <property type="match status" value="1"/>
</dbReference>
<dbReference type="EMBL" id="JAEAOA010002352">
    <property type="protein sequence ID" value="KAK3606343.1"/>
    <property type="molecule type" value="Genomic_DNA"/>
</dbReference>
<dbReference type="InterPro" id="IPR011009">
    <property type="entry name" value="Kinase-like_dom_sf"/>
</dbReference>
<dbReference type="Pfam" id="PF00566">
    <property type="entry name" value="RabGAP-TBC"/>
    <property type="match status" value="1"/>
</dbReference>
<dbReference type="Gene3D" id="1.10.472.80">
    <property type="entry name" value="Ypt/Rab-GAP domain of gyp1p, domain 3"/>
    <property type="match status" value="1"/>
</dbReference>
<feature type="domain" description="Protein kinase" evidence="5">
    <location>
        <begin position="1"/>
        <end position="274"/>
    </location>
</feature>
<comment type="caution">
    <text evidence="8">The sequence shown here is derived from an EMBL/GenBank/DDBJ whole genome shotgun (WGS) entry which is preliminary data.</text>
</comment>
<dbReference type="SMART" id="SM00450">
    <property type="entry name" value="RHOD"/>
    <property type="match status" value="1"/>
</dbReference>
<keyword evidence="9" id="KW-1185">Reference proteome</keyword>
<dbReference type="FunFam" id="1.10.472.80:FF:000015">
    <property type="entry name" value="TBC domain-containing protein kinase-like protein"/>
    <property type="match status" value="1"/>
</dbReference>
<dbReference type="Gene3D" id="3.40.250.10">
    <property type="entry name" value="Rhodanese-like domain"/>
    <property type="match status" value="1"/>
</dbReference>
<dbReference type="Pfam" id="PF00069">
    <property type="entry name" value="Pkinase"/>
    <property type="match status" value="1"/>
</dbReference>
<gene>
    <name evidence="8" type="ORF">CHS0354_041977</name>
</gene>
<dbReference type="SMART" id="SM00164">
    <property type="entry name" value="TBC"/>
    <property type="match status" value="1"/>
</dbReference>
<dbReference type="SUPFAM" id="SSF56112">
    <property type="entry name" value="Protein kinase-like (PK-like)"/>
    <property type="match status" value="1"/>
</dbReference>
<comment type="similarity">
    <text evidence="1">Belongs to the protein kinase superfamily. STE Ser/Thr protein kinase family. STE20 subfamily.</text>
</comment>
<keyword evidence="4" id="KW-0067">ATP-binding</keyword>
<dbReference type="GO" id="GO:0004674">
    <property type="term" value="F:protein serine/threonine kinase activity"/>
    <property type="evidence" value="ECO:0007669"/>
    <property type="project" value="UniProtKB-EC"/>
</dbReference>
<dbReference type="InterPro" id="IPR000719">
    <property type="entry name" value="Prot_kinase_dom"/>
</dbReference>